<dbReference type="InterPro" id="IPR013830">
    <property type="entry name" value="SGNH_hydro"/>
</dbReference>
<dbReference type="InterPro" id="IPR036514">
    <property type="entry name" value="SGNH_hydro_sf"/>
</dbReference>
<feature type="domain" description="SGNH hydrolase-type esterase" evidence="1">
    <location>
        <begin position="40"/>
        <end position="243"/>
    </location>
</feature>
<comment type="caution">
    <text evidence="2">The sequence shown here is derived from an EMBL/GenBank/DDBJ whole genome shotgun (WGS) entry which is preliminary data.</text>
</comment>
<dbReference type="PANTHER" id="PTHR14209:SF19">
    <property type="entry name" value="ISOAMYL ACETATE-HYDROLYZING ESTERASE 1 HOMOLOG"/>
    <property type="match status" value="1"/>
</dbReference>
<dbReference type="AlphaFoldDB" id="A0A6I2MFI1"/>
<dbReference type="GO" id="GO:0016787">
    <property type="term" value="F:hydrolase activity"/>
    <property type="evidence" value="ECO:0007669"/>
    <property type="project" value="UniProtKB-KW"/>
</dbReference>
<evidence type="ECO:0000313" key="2">
    <source>
        <dbReference type="EMBL" id="MRX55917.1"/>
    </source>
</evidence>
<dbReference type="Gene3D" id="3.40.50.1110">
    <property type="entry name" value="SGNH hydrolase"/>
    <property type="match status" value="1"/>
</dbReference>
<accession>A0A6I2MFI1</accession>
<evidence type="ECO:0000259" key="1">
    <source>
        <dbReference type="Pfam" id="PF13472"/>
    </source>
</evidence>
<proteinExistence type="predicted"/>
<protein>
    <submittedName>
        <fullName evidence="2">SGNH/GDSL hydrolase family protein</fullName>
    </submittedName>
</protein>
<keyword evidence="2" id="KW-0378">Hydrolase</keyword>
<gene>
    <name evidence="2" type="ORF">GJU41_18300</name>
</gene>
<name>A0A6I2MFI1_9BACI</name>
<dbReference type="Proteomes" id="UP000441585">
    <property type="component" value="Unassembled WGS sequence"/>
</dbReference>
<dbReference type="SUPFAM" id="SSF52266">
    <property type="entry name" value="SGNH hydrolase"/>
    <property type="match status" value="1"/>
</dbReference>
<sequence>MDFSDFGGAFLKKYLSLAAFLLILILVSCGNRSERYTIVAFGDSNTRGANWTIRNYQDTDKWVNLIKSTLPVNDGQAFIHNAGVGGETTEDARKRFKRDVLKMDPDLVFIMFGTNDAVILPNGKPKVDRARFKENLLYYVREVRNAGGTPVLMTCLPIVEGNGNDKLYYTRYPKKLYAHTDGARNWHNSYNDITREVAFKNDITLIDNWTNMVKFAGGDSDEALLKSGIIDPSGNHMTPQGAELIYLSILESKVLGPK</sequence>
<evidence type="ECO:0000313" key="3">
    <source>
        <dbReference type="Proteomes" id="UP000441585"/>
    </source>
</evidence>
<organism evidence="2 3">
    <name type="scientific">Metabacillus idriensis</name>
    <dbReference type="NCBI Taxonomy" id="324768"/>
    <lineage>
        <taxon>Bacteria</taxon>
        <taxon>Bacillati</taxon>
        <taxon>Bacillota</taxon>
        <taxon>Bacilli</taxon>
        <taxon>Bacillales</taxon>
        <taxon>Bacillaceae</taxon>
        <taxon>Metabacillus</taxon>
    </lineage>
</organism>
<dbReference type="EMBL" id="WKKF01000007">
    <property type="protein sequence ID" value="MRX55917.1"/>
    <property type="molecule type" value="Genomic_DNA"/>
</dbReference>
<dbReference type="Pfam" id="PF13472">
    <property type="entry name" value="Lipase_GDSL_2"/>
    <property type="match status" value="1"/>
</dbReference>
<dbReference type="PANTHER" id="PTHR14209">
    <property type="entry name" value="ISOAMYL ACETATE-HYDROLYZING ESTERASE 1"/>
    <property type="match status" value="1"/>
</dbReference>
<dbReference type="InterPro" id="IPR045136">
    <property type="entry name" value="Iah1-like"/>
</dbReference>
<keyword evidence="3" id="KW-1185">Reference proteome</keyword>
<reference evidence="2 3" key="1">
    <citation type="submission" date="2019-11" db="EMBL/GenBank/DDBJ databases">
        <title>Bacillus idriensis genome.</title>
        <authorList>
            <person name="Konopka E.N."/>
            <person name="Newman J.D."/>
        </authorList>
    </citation>
    <scope>NUCLEOTIDE SEQUENCE [LARGE SCALE GENOMIC DNA]</scope>
    <source>
        <strain evidence="2 3">DSM 19097</strain>
    </source>
</reference>